<dbReference type="SUPFAM" id="SSF89447">
    <property type="entry name" value="AbrB/MazE/MraZ-like"/>
    <property type="match status" value="1"/>
</dbReference>
<comment type="caution">
    <text evidence="1">The sequence shown here is derived from an EMBL/GenBank/DDBJ whole genome shotgun (WGS) entry which is preliminary data.</text>
</comment>
<sequence length="68" mass="7998">MNIVKLSKDKDRQFVDLPQAYQLEGEEAYIKKVGNVIVLIPKDNPWQTLFNSLELFSDDFMEQREQPP</sequence>
<dbReference type="InterPro" id="IPR051734">
    <property type="entry name" value="VapB_TA_antitoxins"/>
</dbReference>
<proteinExistence type="predicted"/>
<dbReference type="Proteomes" id="UP000441797">
    <property type="component" value="Unassembled WGS sequence"/>
</dbReference>
<dbReference type="RefSeq" id="WP_105218999.1">
    <property type="nucleotide sequence ID" value="NZ_CAWNSU010000025.1"/>
</dbReference>
<accession>A0A6N8G1X9</accession>
<gene>
    <name evidence="1" type="ORF">BWI75_20335</name>
</gene>
<dbReference type="PANTHER" id="PTHR37550:SF3">
    <property type="entry name" value="ANTITOXIN VAPB1"/>
    <property type="match status" value="1"/>
</dbReference>
<evidence type="ECO:0000313" key="1">
    <source>
        <dbReference type="EMBL" id="MUL38605.1"/>
    </source>
</evidence>
<dbReference type="PANTHER" id="PTHR37550">
    <property type="entry name" value="ANTITOXIN VAPB1"/>
    <property type="match status" value="1"/>
</dbReference>
<organism evidence="1 2">
    <name type="scientific">Gloeocapsopsis dulcis AAB1 = 1H9</name>
    <dbReference type="NCBI Taxonomy" id="1433147"/>
    <lineage>
        <taxon>Bacteria</taxon>
        <taxon>Bacillati</taxon>
        <taxon>Cyanobacteriota</taxon>
        <taxon>Cyanophyceae</taxon>
        <taxon>Oscillatoriophycideae</taxon>
        <taxon>Chroococcales</taxon>
        <taxon>Chroococcaceae</taxon>
        <taxon>Gloeocapsopsis</taxon>
        <taxon>Gloeocapsopsis dulcis</taxon>
    </lineage>
</organism>
<reference evidence="1 2" key="1">
    <citation type="journal article" date="2019" name="Front. Microbiol.">
        <title>Genomic Features for Desiccation Tolerance and Sugar Biosynthesis in the Extremophile Gloeocapsopsis sp. UTEX B3054.</title>
        <authorList>
            <person name="Urrejola C."/>
            <person name="Alcorta J."/>
            <person name="Salas L."/>
            <person name="Vasquez M."/>
            <person name="Polz M.F."/>
            <person name="Vicuna R."/>
            <person name="Diez B."/>
        </authorList>
    </citation>
    <scope>NUCLEOTIDE SEQUENCE [LARGE SCALE GENOMIC DNA]</scope>
    <source>
        <strain evidence="1 2">1H9</strain>
    </source>
</reference>
<dbReference type="OrthoDB" id="9810009at2"/>
<dbReference type="InterPro" id="IPR037914">
    <property type="entry name" value="SpoVT-AbrB_sf"/>
</dbReference>
<name>A0A6N8G1X9_9CHRO</name>
<dbReference type="AlphaFoldDB" id="A0A6N8G1X9"/>
<evidence type="ECO:0000313" key="2">
    <source>
        <dbReference type="Proteomes" id="UP000441797"/>
    </source>
</evidence>
<protein>
    <submittedName>
        <fullName evidence="1">Antitoxin</fullName>
    </submittedName>
</protein>
<dbReference type="EMBL" id="NAPY01000044">
    <property type="protein sequence ID" value="MUL38605.1"/>
    <property type="molecule type" value="Genomic_DNA"/>
</dbReference>
<keyword evidence="2" id="KW-1185">Reference proteome</keyword>